<evidence type="ECO:0000313" key="1">
    <source>
        <dbReference type="EMBL" id="KKL88838.1"/>
    </source>
</evidence>
<dbReference type="EMBL" id="LAZR01020450">
    <property type="protein sequence ID" value="KKL88838.1"/>
    <property type="molecule type" value="Genomic_DNA"/>
</dbReference>
<reference evidence="1" key="1">
    <citation type="journal article" date="2015" name="Nature">
        <title>Complex archaea that bridge the gap between prokaryotes and eukaryotes.</title>
        <authorList>
            <person name="Spang A."/>
            <person name="Saw J.H."/>
            <person name="Jorgensen S.L."/>
            <person name="Zaremba-Niedzwiedzka K."/>
            <person name="Martijn J."/>
            <person name="Lind A.E."/>
            <person name="van Eijk R."/>
            <person name="Schleper C."/>
            <person name="Guy L."/>
            <person name="Ettema T.J."/>
        </authorList>
    </citation>
    <scope>NUCLEOTIDE SEQUENCE</scope>
</reference>
<sequence>MAITGKERMQLAAFHAIYKRFRRAEKRRCREEDFAEAMVLTSDDVMHDVDPELVSQWLREYDKRGRRRCVDKPI</sequence>
<comment type="caution">
    <text evidence="1">The sequence shown here is derived from an EMBL/GenBank/DDBJ whole genome shotgun (WGS) entry which is preliminary data.</text>
</comment>
<proteinExistence type="predicted"/>
<organism evidence="1">
    <name type="scientific">marine sediment metagenome</name>
    <dbReference type="NCBI Taxonomy" id="412755"/>
    <lineage>
        <taxon>unclassified sequences</taxon>
        <taxon>metagenomes</taxon>
        <taxon>ecological metagenomes</taxon>
    </lineage>
</organism>
<gene>
    <name evidence="1" type="ORF">LCGC14_1920740</name>
</gene>
<protein>
    <submittedName>
        <fullName evidence="1">Uncharacterized protein</fullName>
    </submittedName>
</protein>
<name>A0A0F9FRQ2_9ZZZZ</name>
<dbReference type="AlphaFoldDB" id="A0A0F9FRQ2"/>
<accession>A0A0F9FRQ2</accession>